<name>A0AAD6CYX8_9EURO</name>
<dbReference type="EMBL" id="JAQIZZ010000003">
    <property type="protein sequence ID" value="KAJ5545965.1"/>
    <property type="molecule type" value="Genomic_DNA"/>
</dbReference>
<sequence length="216" mass="24054">MDPEDKHKDLNRLARVRENQRKSRARKQEYVRELEQQLAVHKEQTQQKDIEHRLAIQRLEAENQNLKTLLGSLGVSADLIHQYVTLAGQGTVMDRKVAIPATPRPKKEATSMLSCNKVVSQPPSPPGDKSLPRAGGSTPSLCNCPAEQSDIWSSEEDVLNTTLCAIAEDLIAQCNARGTDIEELRQRLCSGFSRGQGDGCRVQNNILFQILDEISN</sequence>
<evidence type="ECO:0000256" key="1">
    <source>
        <dbReference type="SAM" id="MobiDB-lite"/>
    </source>
</evidence>
<dbReference type="PANTHER" id="PTHR42070">
    <property type="entry name" value="FILAMENT ASSOCIATED PROTEIN, PUTATIVE (AFU_ORTHOLOGUE AFUA_8G06630)-RELATED"/>
    <property type="match status" value="1"/>
</dbReference>
<accession>A0AAD6CYX8</accession>
<protein>
    <recommendedName>
        <fullName evidence="4">BZIP domain-containing protein</fullName>
    </recommendedName>
</protein>
<organism evidence="2 3">
    <name type="scientific">Penicillium frequentans</name>
    <dbReference type="NCBI Taxonomy" id="3151616"/>
    <lineage>
        <taxon>Eukaryota</taxon>
        <taxon>Fungi</taxon>
        <taxon>Dikarya</taxon>
        <taxon>Ascomycota</taxon>
        <taxon>Pezizomycotina</taxon>
        <taxon>Eurotiomycetes</taxon>
        <taxon>Eurotiomycetidae</taxon>
        <taxon>Eurotiales</taxon>
        <taxon>Aspergillaceae</taxon>
        <taxon>Penicillium</taxon>
    </lineage>
</organism>
<proteinExistence type="predicted"/>
<dbReference type="Gene3D" id="1.20.5.170">
    <property type="match status" value="1"/>
</dbReference>
<dbReference type="CDD" id="cd14688">
    <property type="entry name" value="bZIP_YAP"/>
    <property type="match status" value="1"/>
</dbReference>
<evidence type="ECO:0000313" key="2">
    <source>
        <dbReference type="EMBL" id="KAJ5545965.1"/>
    </source>
</evidence>
<comment type="caution">
    <text evidence="2">The sequence shown here is derived from an EMBL/GenBank/DDBJ whole genome shotgun (WGS) entry which is preliminary data.</text>
</comment>
<evidence type="ECO:0000313" key="3">
    <source>
        <dbReference type="Proteomes" id="UP001220324"/>
    </source>
</evidence>
<reference evidence="2 3" key="1">
    <citation type="journal article" date="2023" name="IMA Fungus">
        <title>Comparative genomic study of the Penicillium genus elucidates a diverse pangenome and 15 lateral gene transfer events.</title>
        <authorList>
            <person name="Petersen C."/>
            <person name="Sorensen T."/>
            <person name="Nielsen M.R."/>
            <person name="Sondergaard T.E."/>
            <person name="Sorensen J.L."/>
            <person name="Fitzpatrick D.A."/>
            <person name="Frisvad J.C."/>
            <person name="Nielsen K.L."/>
        </authorList>
    </citation>
    <scope>NUCLEOTIDE SEQUENCE [LARGE SCALE GENOMIC DNA]</scope>
    <source>
        <strain evidence="2 3">IBT 35679</strain>
    </source>
</reference>
<feature type="region of interest" description="Disordered" evidence="1">
    <location>
        <begin position="117"/>
        <end position="138"/>
    </location>
</feature>
<dbReference type="PANTHER" id="PTHR42070:SF1">
    <property type="entry name" value="FILAMENT ASSOCIATED PROTEIN, PUTATIVE (AFU_ORTHOLOGUE AFUA_8G06630)-RELATED"/>
    <property type="match status" value="1"/>
</dbReference>
<keyword evidence="3" id="KW-1185">Reference proteome</keyword>
<evidence type="ECO:0008006" key="4">
    <source>
        <dbReference type="Google" id="ProtNLM"/>
    </source>
</evidence>
<gene>
    <name evidence="2" type="ORF">N7494_003550</name>
</gene>
<feature type="region of interest" description="Disordered" evidence="1">
    <location>
        <begin position="1"/>
        <end position="26"/>
    </location>
</feature>
<dbReference type="Proteomes" id="UP001220324">
    <property type="component" value="Unassembled WGS sequence"/>
</dbReference>
<dbReference type="AlphaFoldDB" id="A0AAD6CYX8"/>